<evidence type="ECO:0000256" key="5">
    <source>
        <dbReference type="PIRNR" id="PIRNR015952"/>
    </source>
</evidence>
<evidence type="ECO:0000256" key="2">
    <source>
        <dbReference type="ARBA" id="ARBA00008105"/>
    </source>
</evidence>
<dbReference type="GO" id="GO:0006364">
    <property type="term" value="P:rRNA processing"/>
    <property type="evidence" value="ECO:0007669"/>
    <property type="project" value="UniProtKB-UniRule"/>
</dbReference>
<dbReference type="GO" id="GO:0032040">
    <property type="term" value="C:small-subunit processome"/>
    <property type="evidence" value="ECO:0007669"/>
    <property type="project" value="UniProtKB-UniRule"/>
</dbReference>
<reference evidence="7" key="1">
    <citation type="journal article" date="2024" name="Gigascience">
        <title>Chromosome-level genome of the poultry shaft louse Menopon gallinae provides insight into the host-switching and adaptive evolution of parasitic lice.</title>
        <authorList>
            <person name="Xu Y."/>
            <person name="Ma L."/>
            <person name="Liu S."/>
            <person name="Liang Y."/>
            <person name="Liu Q."/>
            <person name="He Z."/>
            <person name="Tian L."/>
            <person name="Duan Y."/>
            <person name="Cai W."/>
            <person name="Li H."/>
            <person name="Song F."/>
        </authorList>
    </citation>
    <scope>NUCLEOTIDE SEQUENCE</scope>
    <source>
        <strain evidence="7">Cailab_2023a</strain>
    </source>
</reference>
<evidence type="ECO:0000256" key="4">
    <source>
        <dbReference type="ARBA" id="ARBA00023242"/>
    </source>
</evidence>
<comment type="caution">
    <text evidence="7">The sequence shown here is derived from an EMBL/GenBank/DDBJ whole genome shotgun (WGS) entry which is preliminary data.</text>
</comment>
<evidence type="ECO:0000256" key="6">
    <source>
        <dbReference type="SAM" id="MobiDB-lite"/>
    </source>
</evidence>
<feature type="compositionally biased region" description="Basic residues" evidence="6">
    <location>
        <begin position="1"/>
        <end position="18"/>
    </location>
</feature>
<dbReference type="InterPro" id="IPR007144">
    <property type="entry name" value="SSU_processome_Utp11"/>
</dbReference>
<protein>
    <recommendedName>
        <fullName evidence="5">U3 small nucleolar RNA-associated protein 11</fullName>
        <shortName evidence="5">U3 snoRNA-associated protein 11</shortName>
    </recommendedName>
</protein>
<comment type="subcellular location">
    <subcellularLocation>
        <location evidence="1 5">Nucleus</location>
        <location evidence="1 5">Nucleolus</location>
    </subcellularLocation>
</comment>
<dbReference type="EMBL" id="JARGDH010000002">
    <property type="protein sequence ID" value="KAL0274523.1"/>
    <property type="molecule type" value="Genomic_DNA"/>
</dbReference>
<dbReference type="PANTHER" id="PTHR12838">
    <property type="entry name" value="U3 SMALL NUCLEOLAR RNA-ASSOCIATED PROTEIN 11"/>
    <property type="match status" value="1"/>
</dbReference>
<comment type="function">
    <text evidence="5">Involved in nucleolar processing of pre-18S ribosomal RNA.</text>
</comment>
<keyword evidence="4 5" id="KW-0539">Nucleus</keyword>
<dbReference type="PIRSF" id="PIRSF015952">
    <property type="entry name" value="U3snoRNP11"/>
    <property type="match status" value="1"/>
</dbReference>
<evidence type="ECO:0000256" key="1">
    <source>
        <dbReference type="ARBA" id="ARBA00004604"/>
    </source>
</evidence>
<comment type="subunit">
    <text evidence="5">Component of the ribosomal small subunit (SSU) processome.</text>
</comment>
<gene>
    <name evidence="7" type="ORF">PYX00_002622</name>
</gene>
<keyword evidence="3 5" id="KW-0698">rRNA processing</keyword>
<dbReference type="PANTHER" id="PTHR12838:SF0">
    <property type="entry name" value="U3 SMALL NUCLEOLAR RNA-ASSOCIATED PROTEIN 11-RELATED"/>
    <property type="match status" value="1"/>
</dbReference>
<evidence type="ECO:0000256" key="3">
    <source>
        <dbReference type="ARBA" id="ARBA00022552"/>
    </source>
</evidence>
<dbReference type="AlphaFoldDB" id="A0AAW2HX91"/>
<comment type="similarity">
    <text evidence="2 5">Belongs to the UTP11 family.</text>
</comment>
<feature type="region of interest" description="Disordered" evidence="6">
    <location>
        <begin position="1"/>
        <end position="27"/>
    </location>
</feature>
<evidence type="ECO:0000313" key="7">
    <source>
        <dbReference type="EMBL" id="KAL0274523.1"/>
    </source>
</evidence>
<name>A0AAW2HX91_9NEOP</name>
<proteinExistence type="inferred from homology"/>
<dbReference type="Pfam" id="PF03998">
    <property type="entry name" value="Utp11"/>
    <property type="match status" value="1"/>
</dbReference>
<organism evidence="7">
    <name type="scientific">Menopon gallinae</name>
    <name type="common">poultry shaft louse</name>
    <dbReference type="NCBI Taxonomy" id="328185"/>
    <lineage>
        <taxon>Eukaryota</taxon>
        <taxon>Metazoa</taxon>
        <taxon>Ecdysozoa</taxon>
        <taxon>Arthropoda</taxon>
        <taxon>Hexapoda</taxon>
        <taxon>Insecta</taxon>
        <taxon>Pterygota</taxon>
        <taxon>Neoptera</taxon>
        <taxon>Paraneoptera</taxon>
        <taxon>Psocodea</taxon>
        <taxon>Troctomorpha</taxon>
        <taxon>Phthiraptera</taxon>
        <taxon>Amblycera</taxon>
        <taxon>Menoponidae</taxon>
        <taxon>Menopon</taxon>
    </lineage>
</organism>
<sequence length="235" mass="28152">MSSWKKAAKANQKTHRERHQPESRAHLGLLEKKKDYKLRAKDHNKKKALLKSLKRRAVNKNPDEFYFHMVNSETYDGVHHELSKDDEHTPEQILLMQSQDLRYVCMKRTMEMKKIEQLQAQLHMLDAANQIPNQHIFYVDSKEDDRKINRMRLKDLEKMNLNFEENSGKNVALQRKRMYLELAKRVEREKELGIIQQKLEMKRHLVASGDVKVHRIKPASKNTPPVYKWEYQRKK</sequence>
<accession>A0AAW2HX91</accession>